<dbReference type="AlphaFoldDB" id="A0A8S1K950"/>
<comment type="caution">
    <text evidence="1">The sequence shown here is derived from an EMBL/GenBank/DDBJ whole genome shotgun (WGS) entry which is preliminary data.</text>
</comment>
<name>A0A8S1K950_9CILI</name>
<gene>
    <name evidence="1" type="ORF">PSON_ATCC_30995.1.T0060014</name>
</gene>
<dbReference type="Proteomes" id="UP000692954">
    <property type="component" value="Unassembled WGS sequence"/>
</dbReference>
<evidence type="ECO:0000313" key="2">
    <source>
        <dbReference type="Proteomes" id="UP000692954"/>
    </source>
</evidence>
<proteinExistence type="predicted"/>
<accession>A0A8S1K950</accession>
<evidence type="ECO:0000313" key="1">
    <source>
        <dbReference type="EMBL" id="CAD8051668.1"/>
    </source>
</evidence>
<reference evidence="1" key="1">
    <citation type="submission" date="2021-01" db="EMBL/GenBank/DDBJ databases">
        <authorList>
            <consortium name="Genoscope - CEA"/>
            <person name="William W."/>
        </authorList>
    </citation>
    <scope>NUCLEOTIDE SEQUENCE</scope>
</reference>
<organism evidence="1 2">
    <name type="scientific">Paramecium sonneborni</name>
    <dbReference type="NCBI Taxonomy" id="65129"/>
    <lineage>
        <taxon>Eukaryota</taxon>
        <taxon>Sar</taxon>
        <taxon>Alveolata</taxon>
        <taxon>Ciliophora</taxon>
        <taxon>Intramacronucleata</taxon>
        <taxon>Oligohymenophorea</taxon>
        <taxon>Peniculida</taxon>
        <taxon>Parameciidae</taxon>
        <taxon>Paramecium</taxon>
    </lineage>
</organism>
<keyword evidence="2" id="KW-1185">Reference proteome</keyword>
<protein>
    <submittedName>
        <fullName evidence="1">Uncharacterized protein</fullName>
    </submittedName>
</protein>
<sequence length="100" mass="12202">MVQNLKTSYFIKMIQKFRILDYVKFQKMIILNSNQHHKEQKLIGIYLLNVFIWQINHLIFQAKLIFGLYESFILKCFLEKNLLDRDQVKEQILKEQLIIL</sequence>
<dbReference type="EMBL" id="CAJJDN010000006">
    <property type="protein sequence ID" value="CAD8051668.1"/>
    <property type="molecule type" value="Genomic_DNA"/>
</dbReference>